<dbReference type="Pfam" id="PF04287">
    <property type="entry name" value="DUF446"/>
    <property type="match status" value="1"/>
</dbReference>
<evidence type="ECO:0000313" key="2">
    <source>
        <dbReference type="EMBL" id="SHE28863.1"/>
    </source>
</evidence>
<dbReference type="InterPro" id="IPR023376">
    <property type="entry name" value="YqcC-like_dom"/>
</dbReference>
<dbReference type="Proteomes" id="UP000184346">
    <property type="component" value="Unassembled WGS sequence"/>
</dbReference>
<evidence type="ECO:0000259" key="1">
    <source>
        <dbReference type="Pfam" id="PF04287"/>
    </source>
</evidence>
<dbReference type="OrthoDB" id="8794567at2"/>
<dbReference type="SUPFAM" id="SSF158452">
    <property type="entry name" value="YqcC-like"/>
    <property type="match status" value="1"/>
</dbReference>
<proteinExistence type="predicted"/>
<dbReference type="PANTHER" id="PTHR39586:SF1">
    <property type="entry name" value="CYTOPLASMIC PROTEIN"/>
    <property type="match status" value="1"/>
</dbReference>
<name>A0A1M4S9G0_9GAMM</name>
<dbReference type="GO" id="GO:0044010">
    <property type="term" value="P:single-species biofilm formation"/>
    <property type="evidence" value="ECO:0007669"/>
    <property type="project" value="TreeGrafter"/>
</dbReference>
<reference evidence="2 3" key="1">
    <citation type="submission" date="2016-11" db="EMBL/GenBank/DDBJ databases">
        <authorList>
            <person name="Jaros S."/>
            <person name="Januszkiewicz K."/>
            <person name="Wedrychowicz H."/>
        </authorList>
    </citation>
    <scope>NUCLEOTIDE SEQUENCE [LARGE SCALE GENOMIC DNA]</scope>
    <source>
        <strain evidence="2 3">DSM 19980</strain>
    </source>
</reference>
<accession>A0A1M4S9G0</accession>
<dbReference type="PANTHER" id="PTHR39586">
    <property type="entry name" value="CYTOPLASMIC PROTEIN-RELATED"/>
    <property type="match status" value="1"/>
</dbReference>
<feature type="domain" description="YqcC-like" evidence="1">
    <location>
        <begin position="9"/>
        <end position="102"/>
    </location>
</feature>
<gene>
    <name evidence="2" type="ORF">SAMN02745148_00027</name>
</gene>
<dbReference type="AlphaFoldDB" id="A0A1M4S9G0"/>
<dbReference type="STRING" id="1121942.SAMN02745148_00027"/>
<protein>
    <submittedName>
        <fullName evidence="2">Uncharacterized conserved protein YqcC, DUF446 family</fullName>
    </submittedName>
</protein>
<dbReference type="Gene3D" id="1.20.1440.40">
    <property type="entry name" value="YqcC-like"/>
    <property type="match status" value="1"/>
</dbReference>
<dbReference type="InterPro" id="IPR036814">
    <property type="entry name" value="YqcC-like_sf"/>
</dbReference>
<organism evidence="2 3">
    <name type="scientific">Modicisalibacter ilicicola DSM 19980</name>
    <dbReference type="NCBI Taxonomy" id="1121942"/>
    <lineage>
        <taxon>Bacteria</taxon>
        <taxon>Pseudomonadati</taxon>
        <taxon>Pseudomonadota</taxon>
        <taxon>Gammaproteobacteria</taxon>
        <taxon>Oceanospirillales</taxon>
        <taxon>Halomonadaceae</taxon>
        <taxon>Modicisalibacter</taxon>
    </lineage>
</organism>
<dbReference type="EMBL" id="FQUJ01000002">
    <property type="protein sequence ID" value="SHE28863.1"/>
    <property type="molecule type" value="Genomic_DNA"/>
</dbReference>
<dbReference type="InterPro" id="IPR007384">
    <property type="entry name" value="UCP006257"/>
</dbReference>
<evidence type="ECO:0000313" key="3">
    <source>
        <dbReference type="Proteomes" id="UP000184346"/>
    </source>
</evidence>
<dbReference type="RefSeq" id="WP_072818428.1">
    <property type="nucleotide sequence ID" value="NZ_FQUJ01000002.1"/>
</dbReference>
<sequence length="108" mass="11915">MTPHTELGHALARLEATLSSVDLWRTPCPEATAFDSQEPFCLDTMELPQWLRYVFIPRLQALVDTEAALPVTCQVAPAVEAYLQHAKPSTRALVVKAVADVDRIVTEA</sequence>
<keyword evidence="3" id="KW-1185">Reference proteome</keyword>